<feature type="domain" description="HTH lysR-type" evidence="5">
    <location>
        <begin position="6"/>
        <end position="63"/>
    </location>
</feature>
<accession>A0A7Y7XJ72</accession>
<dbReference type="PRINTS" id="PR00039">
    <property type="entry name" value="HTHLYSR"/>
</dbReference>
<dbReference type="Pfam" id="PF00126">
    <property type="entry name" value="HTH_1"/>
    <property type="match status" value="1"/>
</dbReference>
<evidence type="ECO:0000259" key="5">
    <source>
        <dbReference type="PROSITE" id="PS50931"/>
    </source>
</evidence>
<dbReference type="InterPro" id="IPR036390">
    <property type="entry name" value="WH_DNA-bd_sf"/>
</dbReference>
<evidence type="ECO:0000313" key="7">
    <source>
        <dbReference type="Proteomes" id="UP000539985"/>
    </source>
</evidence>
<dbReference type="CDD" id="cd08459">
    <property type="entry name" value="PBP2_DntR_NahR_LinR_like"/>
    <property type="match status" value="1"/>
</dbReference>
<dbReference type="Gene3D" id="3.40.190.10">
    <property type="entry name" value="Periplasmic binding protein-like II"/>
    <property type="match status" value="2"/>
</dbReference>
<dbReference type="PANTHER" id="PTHR30118:SF15">
    <property type="entry name" value="TRANSCRIPTIONAL REGULATORY PROTEIN"/>
    <property type="match status" value="1"/>
</dbReference>
<sequence length="307" mass="34370">MDVRSIDMNLLTVFGAMLECRSVSRAADRIGLSQPAMSAALARLRVQFDDPLFVRSGTEMKPTPRAIALAPAVERVLQTVRLELLQPAQFEPALSTRAFSLLTPDIGEVRFVPPLLRALRLEAPSTTLRVMSRARAATAELLESGEAELAVGYFPDLDRAHYFQQKLFDNAHVCVVHASHPLAGGLRLSLPAYLDAAHAVVRPDGREHFFDRFMREQGLRRHVRLELSHFMSLLPILGSSDLLATVPTDIAQLFARYADVRLLTLPVNPPAVTIRQYWHERVHKDAANVWLRGLIHAQFSSLTRPHR</sequence>
<evidence type="ECO:0000256" key="3">
    <source>
        <dbReference type="ARBA" id="ARBA00023125"/>
    </source>
</evidence>
<evidence type="ECO:0000313" key="6">
    <source>
        <dbReference type="EMBL" id="NWB99807.1"/>
    </source>
</evidence>
<dbReference type="InterPro" id="IPR036388">
    <property type="entry name" value="WH-like_DNA-bd_sf"/>
</dbReference>
<dbReference type="Gene3D" id="1.10.10.10">
    <property type="entry name" value="Winged helix-like DNA-binding domain superfamily/Winged helix DNA-binding domain"/>
    <property type="match status" value="1"/>
</dbReference>
<dbReference type="GO" id="GO:0003677">
    <property type="term" value="F:DNA binding"/>
    <property type="evidence" value="ECO:0007669"/>
    <property type="project" value="UniProtKB-KW"/>
</dbReference>
<dbReference type="SUPFAM" id="SSF46785">
    <property type="entry name" value="Winged helix' DNA-binding domain"/>
    <property type="match status" value="1"/>
</dbReference>
<evidence type="ECO:0000256" key="4">
    <source>
        <dbReference type="ARBA" id="ARBA00023163"/>
    </source>
</evidence>
<protein>
    <submittedName>
        <fullName evidence="6">LysR family transcriptional regulator</fullName>
    </submittedName>
</protein>
<dbReference type="InterPro" id="IPR050389">
    <property type="entry name" value="LysR-type_TF"/>
</dbReference>
<dbReference type="Proteomes" id="UP000539985">
    <property type="component" value="Unassembled WGS sequence"/>
</dbReference>
<evidence type="ECO:0000256" key="1">
    <source>
        <dbReference type="ARBA" id="ARBA00009437"/>
    </source>
</evidence>
<comment type="similarity">
    <text evidence="1">Belongs to the LysR transcriptional regulatory family.</text>
</comment>
<keyword evidence="2" id="KW-0805">Transcription regulation</keyword>
<organism evidence="6 7">
    <name type="scientific">Pseudomonas gingeri</name>
    <dbReference type="NCBI Taxonomy" id="117681"/>
    <lineage>
        <taxon>Bacteria</taxon>
        <taxon>Pseudomonadati</taxon>
        <taxon>Pseudomonadota</taxon>
        <taxon>Gammaproteobacteria</taxon>
        <taxon>Pseudomonadales</taxon>
        <taxon>Pseudomonadaceae</taxon>
        <taxon>Pseudomonas</taxon>
    </lineage>
</organism>
<dbReference type="AlphaFoldDB" id="A0A7Y7XJ72"/>
<dbReference type="PANTHER" id="PTHR30118">
    <property type="entry name" value="HTH-TYPE TRANSCRIPTIONAL REGULATOR LEUO-RELATED"/>
    <property type="match status" value="1"/>
</dbReference>
<gene>
    <name evidence="6" type="ORF">HX882_28465</name>
</gene>
<dbReference type="Pfam" id="PF03466">
    <property type="entry name" value="LysR_substrate"/>
    <property type="match status" value="1"/>
</dbReference>
<name>A0A7Y7XJ72_9PSED</name>
<dbReference type="EMBL" id="JACAQB010000026">
    <property type="protein sequence ID" value="NWB99807.1"/>
    <property type="molecule type" value="Genomic_DNA"/>
</dbReference>
<dbReference type="RefSeq" id="WP_177105359.1">
    <property type="nucleotide sequence ID" value="NZ_JACAQB010000026.1"/>
</dbReference>
<proteinExistence type="inferred from homology"/>
<dbReference type="GO" id="GO:0003700">
    <property type="term" value="F:DNA-binding transcription factor activity"/>
    <property type="evidence" value="ECO:0007669"/>
    <property type="project" value="InterPro"/>
</dbReference>
<dbReference type="InterPro" id="IPR000847">
    <property type="entry name" value="LysR_HTH_N"/>
</dbReference>
<dbReference type="PROSITE" id="PS50931">
    <property type="entry name" value="HTH_LYSR"/>
    <property type="match status" value="1"/>
</dbReference>
<comment type="caution">
    <text evidence="6">The sequence shown here is derived from an EMBL/GenBank/DDBJ whole genome shotgun (WGS) entry which is preliminary data.</text>
</comment>
<keyword evidence="4" id="KW-0804">Transcription</keyword>
<reference evidence="6 7" key="1">
    <citation type="submission" date="2020-04" db="EMBL/GenBank/DDBJ databases">
        <title>Molecular characterization of pseudomonads from Agaricus bisporus reveal novel blotch 2 pathogens in Western Europe.</title>
        <authorList>
            <person name="Taparia T."/>
            <person name="Krijger M."/>
            <person name="Haynes E."/>
            <person name="Elpinstone J.G."/>
            <person name="Noble R."/>
            <person name="Van Der Wolf J."/>
        </authorList>
    </citation>
    <scope>NUCLEOTIDE SEQUENCE [LARGE SCALE GENOMIC DNA]</scope>
    <source>
        <strain evidence="6 7">H7001</strain>
    </source>
</reference>
<keyword evidence="3" id="KW-0238">DNA-binding</keyword>
<dbReference type="SUPFAM" id="SSF53850">
    <property type="entry name" value="Periplasmic binding protein-like II"/>
    <property type="match status" value="1"/>
</dbReference>
<evidence type="ECO:0000256" key="2">
    <source>
        <dbReference type="ARBA" id="ARBA00023015"/>
    </source>
</evidence>
<dbReference type="InterPro" id="IPR005119">
    <property type="entry name" value="LysR_subst-bd"/>
</dbReference>